<gene>
    <name evidence="1" type="ORF">AAFF_G00261030</name>
</gene>
<dbReference type="EMBL" id="JAINUG010000356">
    <property type="protein sequence ID" value="KAJ8377374.1"/>
    <property type="molecule type" value="Genomic_DNA"/>
</dbReference>
<evidence type="ECO:0000313" key="1">
    <source>
        <dbReference type="EMBL" id="KAJ8377374.1"/>
    </source>
</evidence>
<dbReference type="Proteomes" id="UP001221898">
    <property type="component" value="Unassembled WGS sequence"/>
</dbReference>
<organism evidence="1 2">
    <name type="scientific">Aldrovandia affinis</name>
    <dbReference type="NCBI Taxonomy" id="143900"/>
    <lineage>
        <taxon>Eukaryota</taxon>
        <taxon>Metazoa</taxon>
        <taxon>Chordata</taxon>
        <taxon>Craniata</taxon>
        <taxon>Vertebrata</taxon>
        <taxon>Euteleostomi</taxon>
        <taxon>Actinopterygii</taxon>
        <taxon>Neopterygii</taxon>
        <taxon>Teleostei</taxon>
        <taxon>Notacanthiformes</taxon>
        <taxon>Halosauridae</taxon>
        <taxon>Aldrovandia</taxon>
    </lineage>
</organism>
<dbReference type="AlphaFoldDB" id="A0AAD7W234"/>
<name>A0AAD7W234_9TELE</name>
<keyword evidence="2" id="KW-1185">Reference proteome</keyword>
<reference evidence="1" key="1">
    <citation type="journal article" date="2023" name="Science">
        <title>Genome structures resolve the early diversification of teleost fishes.</title>
        <authorList>
            <person name="Parey E."/>
            <person name="Louis A."/>
            <person name="Montfort J."/>
            <person name="Bouchez O."/>
            <person name="Roques C."/>
            <person name="Iampietro C."/>
            <person name="Lluch J."/>
            <person name="Castinel A."/>
            <person name="Donnadieu C."/>
            <person name="Desvignes T."/>
            <person name="Floi Bucao C."/>
            <person name="Jouanno E."/>
            <person name="Wen M."/>
            <person name="Mejri S."/>
            <person name="Dirks R."/>
            <person name="Jansen H."/>
            <person name="Henkel C."/>
            <person name="Chen W.J."/>
            <person name="Zahm M."/>
            <person name="Cabau C."/>
            <person name="Klopp C."/>
            <person name="Thompson A.W."/>
            <person name="Robinson-Rechavi M."/>
            <person name="Braasch I."/>
            <person name="Lecointre G."/>
            <person name="Bobe J."/>
            <person name="Postlethwait J.H."/>
            <person name="Berthelot C."/>
            <person name="Roest Crollius H."/>
            <person name="Guiguen Y."/>
        </authorList>
    </citation>
    <scope>NUCLEOTIDE SEQUENCE</scope>
    <source>
        <strain evidence="1">NC1722</strain>
    </source>
</reference>
<comment type="caution">
    <text evidence="1">The sequence shown here is derived from an EMBL/GenBank/DDBJ whole genome shotgun (WGS) entry which is preliminary data.</text>
</comment>
<evidence type="ECO:0000313" key="2">
    <source>
        <dbReference type="Proteomes" id="UP001221898"/>
    </source>
</evidence>
<protein>
    <submittedName>
        <fullName evidence="1">Uncharacterized protein</fullName>
    </submittedName>
</protein>
<proteinExistence type="predicted"/>
<sequence length="105" mass="11702">MATTLHKPQAHFSLPFLSDTMLSKDPAVRTRKQEANGTIRHTVSDSACGDFGELLLRICCEGRPRNYWRRTVKSVTGRGKNTAGFLQWFIAYGVSALSQSLIRSS</sequence>
<accession>A0AAD7W234</accession>